<dbReference type="PROSITE" id="PS50004">
    <property type="entry name" value="C2"/>
    <property type="match status" value="1"/>
</dbReference>
<feature type="domain" description="WW" evidence="4">
    <location>
        <begin position="673"/>
        <end position="706"/>
    </location>
</feature>
<dbReference type="PROSITE" id="PS50020">
    <property type="entry name" value="WW_DOMAIN_2"/>
    <property type="match status" value="1"/>
</dbReference>
<dbReference type="SMART" id="SM00220">
    <property type="entry name" value="S_TKc"/>
    <property type="match status" value="1"/>
</dbReference>
<dbReference type="PROSITE" id="PS50011">
    <property type="entry name" value="PROTEIN_KINASE_DOM"/>
    <property type="match status" value="1"/>
</dbReference>
<organism evidence="5 6">
    <name type="scientific">Exophiala bonariae</name>
    <dbReference type="NCBI Taxonomy" id="1690606"/>
    <lineage>
        <taxon>Eukaryota</taxon>
        <taxon>Fungi</taxon>
        <taxon>Dikarya</taxon>
        <taxon>Ascomycota</taxon>
        <taxon>Pezizomycotina</taxon>
        <taxon>Eurotiomycetes</taxon>
        <taxon>Chaetothyriomycetidae</taxon>
        <taxon>Chaetothyriales</taxon>
        <taxon>Herpotrichiellaceae</taxon>
        <taxon>Exophiala</taxon>
    </lineage>
</organism>
<dbReference type="InterPro" id="IPR008271">
    <property type="entry name" value="Ser/Thr_kinase_AS"/>
</dbReference>
<dbReference type="SMART" id="SM00248">
    <property type="entry name" value="ANK"/>
    <property type="match status" value="4"/>
</dbReference>
<dbReference type="SUPFAM" id="SSF49562">
    <property type="entry name" value="C2 domain (Calcium/lipid-binding domain, CaLB)"/>
    <property type="match status" value="1"/>
</dbReference>
<dbReference type="PROSITE" id="PS00108">
    <property type="entry name" value="PROTEIN_KINASE_ST"/>
    <property type="match status" value="1"/>
</dbReference>
<dbReference type="PROSITE" id="PS50088">
    <property type="entry name" value="ANK_REPEAT"/>
    <property type="match status" value="2"/>
</dbReference>
<evidence type="ECO:0000259" key="3">
    <source>
        <dbReference type="PROSITE" id="PS50011"/>
    </source>
</evidence>
<dbReference type="EMBL" id="JAVRRD010000017">
    <property type="protein sequence ID" value="KAK5050439.1"/>
    <property type="molecule type" value="Genomic_DNA"/>
</dbReference>
<dbReference type="InterPro" id="IPR000719">
    <property type="entry name" value="Prot_kinase_dom"/>
</dbReference>
<dbReference type="SUPFAM" id="SSF51045">
    <property type="entry name" value="WW domain"/>
    <property type="match status" value="1"/>
</dbReference>
<protein>
    <submittedName>
        <fullName evidence="5">Uncharacterized protein</fullName>
    </submittedName>
</protein>
<feature type="domain" description="Protein kinase" evidence="3">
    <location>
        <begin position="38"/>
        <end position="303"/>
    </location>
</feature>
<accession>A0AAV9N5V7</accession>
<feature type="repeat" description="ANK" evidence="1">
    <location>
        <begin position="537"/>
        <end position="569"/>
    </location>
</feature>
<dbReference type="InterPro" id="IPR000008">
    <property type="entry name" value="C2_dom"/>
</dbReference>
<evidence type="ECO:0000259" key="2">
    <source>
        <dbReference type="PROSITE" id="PS50004"/>
    </source>
</evidence>
<dbReference type="GO" id="GO:0004672">
    <property type="term" value="F:protein kinase activity"/>
    <property type="evidence" value="ECO:0007669"/>
    <property type="project" value="InterPro"/>
</dbReference>
<evidence type="ECO:0000313" key="5">
    <source>
        <dbReference type="EMBL" id="KAK5050439.1"/>
    </source>
</evidence>
<dbReference type="GeneID" id="89971903"/>
<dbReference type="PROSITE" id="PS50297">
    <property type="entry name" value="ANK_REP_REGION"/>
    <property type="match status" value="2"/>
</dbReference>
<dbReference type="InterPro" id="IPR002110">
    <property type="entry name" value="Ankyrin_rpt"/>
</dbReference>
<dbReference type="Gene3D" id="2.20.70.10">
    <property type="match status" value="1"/>
</dbReference>
<dbReference type="Pfam" id="PF00023">
    <property type="entry name" value="Ank"/>
    <property type="match status" value="1"/>
</dbReference>
<keyword evidence="1" id="KW-0040">ANK repeat</keyword>
<evidence type="ECO:0000256" key="1">
    <source>
        <dbReference type="PROSITE-ProRule" id="PRU00023"/>
    </source>
</evidence>
<dbReference type="SMART" id="SM00239">
    <property type="entry name" value="C2"/>
    <property type="match status" value="1"/>
</dbReference>
<dbReference type="SMART" id="SM00456">
    <property type="entry name" value="WW"/>
    <property type="match status" value="1"/>
</dbReference>
<proteinExistence type="predicted"/>
<dbReference type="InterPro" id="IPR035892">
    <property type="entry name" value="C2_domain_sf"/>
</dbReference>
<dbReference type="Gene3D" id="2.60.40.150">
    <property type="entry name" value="C2 domain"/>
    <property type="match status" value="1"/>
</dbReference>
<feature type="domain" description="C2" evidence="2">
    <location>
        <begin position="696"/>
        <end position="808"/>
    </location>
</feature>
<dbReference type="Pfam" id="PF12796">
    <property type="entry name" value="Ank_2"/>
    <property type="match status" value="1"/>
</dbReference>
<dbReference type="InterPro" id="IPR011009">
    <property type="entry name" value="Kinase-like_dom_sf"/>
</dbReference>
<sequence>MTSDLIEHFKLDAQVHDDHTVHIEPARGMRKAPIEQIWHREKSLGHGAFGEVWLEAQKHQGPRTTRAVKLIQKSRMQQVNIDYKRELLALAKLSRYPELFVTLQAWYENESNVFLAMEYFPYGDLDAYIDVGVSEDGAKLICGQLLDGLSLMHNIGFTHRDLKPKNIFVASPGPHWGVKIGDFGISKRIATEQTALRTMAGTQQFQAPEILGYVDEAEETSEYTNAMDMWSLGCVAYLLLTKTIPFAKPRILNEFCSGRAPFPSANLQDKGISSEGIGFVEALLNPHPAQRLCADTASQNPWLDLSSAMESGLDLAQNNISDAGDAELLRRNPVLDQQTVTTVHNPSTTRAPEPVDQNFLLGRQEQAGNVLWARVTEPASESSSREQQRTIVRISDRTTPTYHVSSEIEEVKNSFARESRALTTQLFYRAQRGTPNDLELLVVSSNHYKDPTGGVGLDINAKGEAGRTALHISVLAGKVENAQWLIVNGASISVFDDGGNNTLHLACETGNLSMVKMLWDSHWADPSQKQAANGDANGSTPLHIACMHRQPRIVDYLLTQGVDVNIQVAGGLTPIQATANTSGDFKDIVQQLIFAGADTGIRNAWGVGTKDIASARGNMGIVSLLEATELHTESMALAIRESKLPHDVQPQATDSVKAGSTLESFSAPSKDWEPLPSGWELRKNASGRAYFVDHNKRETTWINPRVRSFSTGLRADPELHGSRSHLRLTGPDPIAIITFEGKRSKATRIIKNTNSPYWDQDFIIHVEENSTILIAVFDNSRLTDARGGFLGQTWFRNSPSIVSSKAGT</sequence>
<dbReference type="Pfam" id="PF00397">
    <property type="entry name" value="WW"/>
    <property type="match status" value="1"/>
</dbReference>
<dbReference type="AlphaFoldDB" id="A0AAV9N5V7"/>
<dbReference type="Gene3D" id="1.25.40.20">
    <property type="entry name" value="Ankyrin repeat-containing domain"/>
    <property type="match status" value="1"/>
</dbReference>
<dbReference type="RefSeq" id="XP_064705025.1">
    <property type="nucleotide sequence ID" value="XM_064847304.1"/>
</dbReference>
<dbReference type="PROSITE" id="PS01159">
    <property type="entry name" value="WW_DOMAIN_1"/>
    <property type="match status" value="1"/>
</dbReference>
<dbReference type="SUPFAM" id="SSF56112">
    <property type="entry name" value="Protein kinase-like (PK-like)"/>
    <property type="match status" value="1"/>
</dbReference>
<keyword evidence="6" id="KW-1185">Reference proteome</keyword>
<dbReference type="InterPro" id="IPR001202">
    <property type="entry name" value="WW_dom"/>
</dbReference>
<dbReference type="InterPro" id="IPR036020">
    <property type="entry name" value="WW_dom_sf"/>
</dbReference>
<dbReference type="SUPFAM" id="SSF48403">
    <property type="entry name" value="Ankyrin repeat"/>
    <property type="match status" value="1"/>
</dbReference>
<dbReference type="Proteomes" id="UP001358417">
    <property type="component" value="Unassembled WGS sequence"/>
</dbReference>
<comment type="caution">
    <text evidence="5">The sequence shown here is derived from an EMBL/GenBank/DDBJ whole genome shotgun (WGS) entry which is preliminary data.</text>
</comment>
<dbReference type="Pfam" id="PF00168">
    <property type="entry name" value="C2"/>
    <property type="match status" value="1"/>
</dbReference>
<dbReference type="InterPro" id="IPR036770">
    <property type="entry name" value="Ankyrin_rpt-contain_sf"/>
</dbReference>
<feature type="repeat" description="ANK" evidence="1">
    <location>
        <begin position="465"/>
        <end position="497"/>
    </location>
</feature>
<evidence type="ECO:0000259" key="4">
    <source>
        <dbReference type="PROSITE" id="PS50020"/>
    </source>
</evidence>
<evidence type="ECO:0000313" key="6">
    <source>
        <dbReference type="Proteomes" id="UP001358417"/>
    </source>
</evidence>
<dbReference type="Gene3D" id="1.10.510.10">
    <property type="entry name" value="Transferase(Phosphotransferase) domain 1"/>
    <property type="match status" value="1"/>
</dbReference>
<gene>
    <name evidence="5" type="ORF">LTR84_003720</name>
</gene>
<reference evidence="5 6" key="1">
    <citation type="submission" date="2023-08" db="EMBL/GenBank/DDBJ databases">
        <title>Black Yeasts Isolated from many extreme environments.</title>
        <authorList>
            <person name="Coleine C."/>
            <person name="Stajich J.E."/>
            <person name="Selbmann L."/>
        </authorList>
    </citation>
    <scope>NUCLEOTIDE SEQUENCE [LARGE SCALE GENOMIC DNA]</scope>
    <source>
        <strain evidence="5 6">CCFEE 5792</strain>
    </source>
</reference>
<dbReference type="GO" id="GO:0005524">
    <property type="term" value="F:ATP binding"/>
    <property type="evidence" value="ECO:0007669"/>
    <property type="project" value="InterPro"/>
</dbReference>
<dbReference type="CDD" id="cd00201">
    <property type="entry name" value="WW"/>
    <property type="match status" value="1"/>
</dbReference>
<dbReference type="PANTHER" id="PTHR24347">
    <property type="entry name" value="SERINE/THREONINE-PROTEIN KINASE"/>
    <property type="match status" value="1"/>
</dbReference>
<dbReference type="Pfam" id="PF00069">
    <property type="entry name" value="Pkinase"/>
    <property type="match status" value="1"/>
</dbReference>
<name>A0AAV9N5V7_9EURO</name>